<evidence type="ECO:0000256" key="1">
    <source>
        <dbReference type="SAM" id="MobiDB-lite"/>
    </source>
</evidence>
<reference evidence="2 3" key="1">
    <citation type="submission" date="2019-02" db="EMBL/GenBank/DDBJ databases">
        <title>Deep-cultivation of Planctomycetes and their phenomic and genomic characterization uncovers novel biology.</title>
        <authorList>
            <person name="Wiegand S."/>
            <person name="Jogler M."/>
            <person name="Boedeker C."/>
            <person name="Pinto D."/>
            <person name="Vollmers J."/>
            <person name="Rivas-Marin E."/>
            <person name="Kohn T."/>
            <person name="Peeters S.H."/>
            <person name="Heuer A."/>
            <person name="Rast P."/>
            <person name="Oberbeckmann S."/>
            <person name="Bunk B."/>
            <person name="Jeske O."/>
            <person name="Meyerdierks A."/>
            <person name="Storesund J.E."/>
            <person name="Kallscheuer N."/>
            <person name="Luecker S."/>
            <person name="Lage O.M."/>
            <person name="Pohl T."/>
            <person name="Merkel B.J."/>
            <person name="Hornburger P."/>
            <person name="Mueller R.-W."/>
            <person name="Bruemmer F."/>
            <person name="Labrenz M."/>
            <person name="Spormann A.M."/>
            <person name="Op Den Camp H."/>
            <person name="Overmann J."/>
            <person name="Amann R."/>
            <person name="Jetten M.S.M."/>
            <person name="Mascher T."/>
            <person name="Medema M.H."/>
            <person name="Devos D.P."/>
            <person name="Kaster A.-K."/>
            <person name="Ovreas L."/>
            <person name="Rohde M."/>
            <person name="Galperin M.Y."/>
            <person name="Jogler C."/>
        </authorList>
    </citation>
    <scope>NUCLEOTIDE SEQUENCE [LARGE SCALE GENOMIC DNA]</scope>
    <source>
        <strain evidence="2 3">Pan54</strain>
    </source>
</reference>
<dbReference type="InterPro" id="IPR027417">
    <property type="entry name" value="P-loop_NTPase"/>
</dbReference>
<dbReference type="SUPFAM" id="SSF52540">
    <property type="entry name" value="P-loop containing nucleoside triphosphate hydrolases"/>
    <property type="match status" value="1"/>
</dbReference>
<proteinExistence type="predicted"/>
<organism evidence="2 3">
    <name type="scientific">Rubinisphaera italica</name>
    <dbReference type="NCBI Taxonomy" id="2527969"/>
    <lineage>
        <taxon>Bacteria</taxon>
        <taxon>Pseudomonadati</taxon>
        <taxon>Planctomycetota</taxon>
        <taxon>Planctomycetia</taxon>
        <taxon>Planctomycetales</taxon>
        <taxon>Planctomycetaceae</taxon>
        <taxon>Rubinisphaera</taxon>
    </lineage>
</organism>
<protein>
    <recommendedName>
        <fullName evidence="4">Archaeal ATPase</fullName>
    </recommendedName>
</protein>
<comment type="caution">
    <text evidence="2">The sequence shown here is derived from an EMBL/GenBank/DDBJ whole genome shotgun (WGS) entry which is preliminary data.</text>
</comment>
<gene>
    <name evidence="2" type="ORF">Pan54_04610</name>
</gene>
<dbReference type="Pfam" id="PF10923">
    <property type="entry name" value="BrxC_BrxD"/>
    <property type="match status" value="1"/>
</dbReference>
<sequence length="432" mass="48585">MIRSKERTAIIRSLAAGVVPSVGLQHIQVGRKDEVEAVITDLKQVEDGTSSVRFIMGNFGSGKTFFLNLISNVALKRKFAVLRADITTERRLHGSGGKARGLYSELLKNLSTTARPDGGALPSLVERWVGDLDHEIKSSGGTEDDVQTEIEKQLSQLRSLVNGYEFAKVLSRYYEGFQQQNDNLQQAALRWLRAEYSTKTEAREDLGVRSIIDDADFYDSLKLLAAFVRIAGYRGLLICLDELVVLSHRLNHTLARNNNYETILTILNDALQGTTEGLAFLFAGTEECLEDRRRGLFSYEALETRLASNRFASTSMRDLTGPVIKLESLTPEDCYVLLHNIRHVFASGDEKQYLIPDEGIASYLQHCQQRMGASYYQTPRETVKDFIGLLQILEQHPDQSWQSLLGQFNQQETQKPSAGNHSRSDDLSEFRL</sequence>
<name>A0A5C5XBG0_9PLAN</name>
<feature type="compositionally biased region" description="Polar residues" evidence="1">
    <location>
        <begin position="410"/>
        <end position="421"/>
    </location>
</feature>
<evidence type="ECO:0000313" key="2">
    <source>
        <dbReference type="EMBL" id="TWT59751.1"/>
    </source>
</evidence>
<evidence type="ECO:0008006" key="4">
    <source>
        <dbReference type="Google" id="ProtNLM"/>
    </source>
</evidence>
<dbReference type="EMBL" id="SJPG01000001">
    <property type="protein sequence ID" value="TWT59751.1"/>
    <property type="molecule type" value="Genomic_DNA"/>
</dbReference>
<feature type="region of interest" description="Disordered" evidence="1">
    <location>
        <begin position="410"/>
        <end position="432"/>
    </location>
</feature>
<keyword evidence="3" id="KW-1185">Reference proteome</keyword>
<dbReference type="OrthoDB" id="9772976at2"/>
<evidence type="ECO:0000313" key="3">
    <source>
        <dbReference type="Proteomes" id="UP000316095"/>
    </source>
</evidence>
<accession>A0A5C5XBG0</accession>
<dbReference type="AlphaFoldDB" id="A0A5C5XBG0"/>
<feature type="compositionally biased region" description="Basic and acidic residues" evidence="1">
    <location>
        <begin position="422"/>
        <end position="432"/>
    </location>
</feature>
<dbReference type="InterPro" id="IPR021228">
    <property type="entry name" value="BrxD"/>
</dbReference>
<dbReference type="Proteomes" id="UP000316095">
    <property type="component" value="Unassembled WGS sequence"/>
</dbReference>